<proteinExistence type="inferred from homology"/>
<evidence type="ECO:0000313" key="17">
    <source>
        <dbReference type="Proteomes" id="UP000054053"/>
    </source>
</evidence>
<name>A0A1B5KQY6_USTVR</name>
<dbReference type="EMBL" id="CP072755">
    <property type="protein sequence ID" value="QUC19255.1"/>
    <property type="molecule type" value="Genomic_DNA"/>
</dbReference>
<dbReference type="GO" id="GO:0042781">
    <property type="term" value="F:3'-tRNA processing endoribonuclease activity"/>
    <property type="evidence" value="ECO:0007669"/>
    <property type="project" value="UniProtKB-EC"/>
</dbReference>
<dbReference type="Pfam" id="PF13691">
    <property type="entry name" value="Lactamase_B_4"/>
    <property type="match status" value="1"/>
</dbReference>
<dbReference type="GO" id="GO:0005739">
    <property type="term" value="C:mitochondrion"/>
    <property type="evidence" value="ECO:0007669"/>
    <property type="project" value="TreeGrafter"/>
</dbReference>
<keyword evidence="7" id="KW-0479">Metal-binding</keyword>
<dbReference type="KEGG" id="uvi:66064274"/>
<comment type="catalytic activity">
    <reaction evidence="1">
        <text>Endonucleolytic cleavage of RNA, removing extra 3' nucleotides from tRNA precursor, generating 3' termini of tRNAs. A 3'-hydroxy group is left at the tRNA terminus and a 5'-phosphoryl group is left at the trailer molecule.</text>
        <dbReference type="EC" id="3.1.26.11"/>
    </reaction>
</comment>
<keyword evidence="10" id="KW-0862">Zinc</keyword>
<evidence type="ECO:0000256" key="11">
    <source>
        <dbReference type="SAM" id="MobiDB-lite"/>
    </source>
</evidence>
<feature type="region of interest" description="Disordered" evidence="11">
    <location>
        <begin position="133"/>
        <end position="209"/>
    </location>
</feature>
<keyword evidence="6" id="KW-0540">Nuclease</keyword>
<keyword evidence="9" id="KW-0378">Hydrolase</keyword>
<comment type="similarity">
    <text evidence="3">Belongs to the RNase Z family.</text>
</comment>
<evidence type="ECO:0000313" key="14">
    <source>
        <dbReference type="EMBL" id="GAO13108.1"/>
    </source>
</evidence>
<evidence type="ECO:0000313" key="16">
    <source>
        <dbReference type="Proteomes" id="UP000027002"/>
    </source>
</evidence>
<feature type="domain" description="Metallo-beta-lactamase" evidence="12">
    <location>
        <begin position="585"/>
        <end position="798"/>
    </location>
</feature>
<evidence type="ECO:0000256" key="4">
    <source>
        <dbReference type="ARBA" id="ARBA00012477"/>
    </source>
</evidence>
<evidence type="ECO:0000256" key="7">
    <source>
        <dbReference type="ARBA" id="ARBA00022723"/>
    </source>
</evidence>
<reference evidence="17" key="2">
    <citation type="journal article" date="2016" name="Genome Announc.">
        <title>Genome sequence of Ustilaginoidea virens IPU010, a rice pathogenic fungus causing false smut.</title>
        <authorList>
            <person name="Kumagai T."/>
            <person name="Ishii T."/>
            <person name="Terai G."/>
            <person name="Umemura M."/>
            <person name="Machida M."/>
            <person name="Asai K."/>
        </authorList>
    </citation>
    <scope>NUCLEOTIDE SEQUENCE [LARGE SCALE GENOMIC DNA]</scope>
    <source>
        <strain evidence="17">IPU010</strain>
    </source>
</reference>
<dbReference type="Pfam" id="PF12706">
    <property type="entry name" value="Lactamase_B_2"/>
    <property type="match status" value="1"/>
</dbReference>
<evidence type="ECO:0000259" key="12">
    <source>
        <dbReference type="Pfam" id="PF12706"/>
    </source>
</evidence>
<feature type="compositionally biased region" description="Basic and acidic residues" evidence="11">
    <location>
        <begin position="181"/>
        <end position="199"/>
    </location>
</feature>
<dbReference type="RefSeq" id="XP_042996928.1">
    <property type="nucleotide sequence ID" value="XM_043140994.1"/>
</dbReference>
<evidence type="ECO:0000256" key="6">
    <source>
        <dbReference type="ARBA" id="ARBA00022722"/>
    </source>
</evidence>
<organism evidence="14 17">
    <name type="scientific">Ustilaginoidea virens</name>
    <name type="common">Rice false smut fungus</name>
    <name type="synonym">Villosiclava virens</name>
    <dbReference type="NCBI Taxonomy" id="1159556"/>
    <lineage>
        <taxon>Eukaryota</taxon>
        <taxon>Fungi</taxon>
        <taxon>Dikarya</taxon>
        <taxon>Ascomycota</taxon>
        <taxon>Pezizomycotina</taxon>
        <taxon>Sordariomycetes</taxon>
        <taxon>Hypocreomycetidae</taxon>
        <taxon>Hypocreales</taxon>
        <taxon>Clavicipitaceae</taxon>
        <taxon>Ustilaginoidea</taxon>
    </lineage>
</organism>
<keyword evidence="8" id="KW-0255">Endonuclease</keyword>
<dbReference type="InterPro" id="IPR047151">
    <property type="entry name" value="RNZ2-like"/>
</dbReference>
<comment type="cofactor">
    <cofactor evidence="2">
        <name>Zn(2+)</name>
        <dbReference type="ChEBI" id="CHEBI:29105"/>
    </cofactor>
</comment>
<evidence type="ECO:0000256" key="9">
    <source>
        <dbReference type="ARBA" id="ARBA00022801"/>
    </source>
</evidence>
<evidence type="ECO:0000256" key="5">
    <source>
        <dbReference type="ARBA" id="ARBA00022694"/>
    </source>
</evidence>
<dbReference type="AlphaFoldDB" id="A0A1B5KQY6"/>
<evidence type="ECO:0000256" key="10">
    <source>
        <dbReference type="ARBA" id="ARBA00022833"/>
    </source>
</evidence>
<reference evidence="15" key="3">
    <citation type="submission" date="2020-03" db="EMBL/GenBank/DDBJ databases">
        <title>A mixture of massive structural variations and highly conserved coding sequences in Ustilaginoidea virens genome.</title>
        <authorList>
            <person name="Zhang K."/>
            <person name="Zhao Z."/>
            <person name="Zhang Z."/>
            <person name="Li Y."/>
            <person name="Hsiang T."/>
            <person name="Sun W."/>
        </authorList>
    </citation>
    <scope>NUCLEOTIDE SEQUENCE</scope>
    <source>
        <strain evidence="15">UV-8b</strain>
    </source>
</reference>
<dbReference type="Proteomes" id="UP000054053">
    <property type="component" value="Unassembled WGS sequence"/>
</dbReference>
<evidence type="ECO:0000256" key="8">
    <source>
        <dbReference type="ARBA" id="ARBA00022759"/>
    </source>
</evidence>
<keyword evidence="16" id="KW-1185">Reference proteome</keyword>
<evidence type="ECO:0000256" key="1">
    <source>
        <dbReference type="ARBA" id="ARBA00000402"/>
    </source>
</evidence>
<dbReference type="EMBL" id="BBTG02000010">
    <property type="protein sequence ID" value="GAO13108.1"/>
    <property type="molecule type" value="Genomic_DNA"/>
</dbReference>
<dbReference type="InterPro" id="IPR036866">
    <property type="entry name" value="RibonucZ/Hydroxyglut_hydro"/>
</dbReference>
<sequence>MLSTVELATVPSADTPGACIHFHHEKRSYLFGQVVEGTQRAFVSRKISLGRTEQVFLSGSVGWEKMGGLIGYLLSVGGAVDAAKEQSNSDNMQRKQKGKNSLKSPSHPGIDVHGADNLCHMLAAYRAVSFRQSVSVRPHESRQDPRSADPTNTDPDWEDDAIRVWKVPVKRARSSSPTKRRHEEMSNSHVDHDSTDSPRPKRQSTLSDPAVAENIVERIMFSGSFNSRPVLLPRKVRHLKPTDIAVLRKGGMLKQYTGPFISDGQDLPNPDERAWVFPKPGDSGEAEKNVSPLAINHFPLERTAYSEISMSYIVKCRDRRGKFNVAVAKECGVEPVDFKLLIEGQPVEGKNGRIVTPEMVLGDPILGKGIIVADIASLDFLDSFMERPEWRTPEMMANISVMYWILGLDLDSDVASRERILRFTEEHAQMKHVFCSRETCPNMITHTGAAEIQAKLRRIDPQRFPLPKFDNRVQYSGPPSGSPVELGRAGMKVQLMPRLVFHDQAVAPFPDLLGSAASVDGDLIALAETAKAQAEDPEFLARVEASEKDIPNRDAEIIPLGTGSSVPSKHRNVSGTLIRVPGVGNYLLDCGEGSLGQIRRLFHPEEAAEVLRNLRCIVISHFHADHHMGTVSVIKAWYEQSLRDQSSASLAISCIGRYRAVLEEISQVEDFGFHRLRFPNCADTNLRDDRDIYVVAAKDLGDENFGLAGIKRVPVPHCWRSFATELELASGLRIAYSGDCRPSSAFAQACRGAHLLVHECTFGDDKQDHAKIKKHSTMAEALGVAREMEARRTLLTHFSQRYSKADSLRREMVEGEEQHVLLAFDMMRVRLGDFQVAACYVPAVQRLMETME</sequence>
<dbReference type="CDD" id="cd07718">
    <property type="entry name" value="RNaseZ_ELAC1_ELAC2-C-term-like_MBL-fold"/>
    <property type="match status" value="1"/>
</dbReference>
<dbReference type="EC" id="3.1.26.11" evidence="4"/>
<reference evidence="14" key="1">
    <citation type="journal article" date="2016" name="Genome Announc.">
        <title>Genome Sequence of Ustilaginoidea virens IPU010, a Rice Pathogenic Fungus Causing False Smut.</title>
        <authorList>
            <person name="Kumagai T."/>
            <person name="Ishii T."/>
            <person name="Terai G."/>
            <person name="Umemura M."/>
            <person name="Machida M."/>
            <person name="Asai K."/>
        </authorList>
    </citation>
    <scope>NUCLEOTIDE SEQUENCE [LARGE SCALE GENOMIC DNA]</scope>
    <source>
        <strain evidence="14">IPU010</strain>
    </source>
</reference>
<gene>
    <name evidence="15" type="ORF">UV8b_03496</name>
    <name evidence="14" type="ORF">UVI_02024670</name>
</gene>
<dbReference type="GO" id="GO:0046872">
    <property type="term" value="F:metal ion binding"/>
    <property type="evidence" value="ECO:0007669"/>
    <property type="project" value="UniProtKB-KW"/>
</dbReference>
<dbReference type="GeneID" id="66064274"/>
<evidence type="ECO:0000259" key="13">
    <source>
        <dbReference type="Pfam" id="PF13691"/>
    </source>
</evidence>
<dbReference type="Proteomes" id="UP000027002">
    <property type="component" value="Chromosome 3"/>
</dbReference>
<keyword evidence="5" id="KW-0819">tRNA processing</keyword>
<accession>A0A1B5KQY6</accession>
<dbReference type="InterPro" id="IPR027794">
    <property type="entry name" value="tRNase_Z_dom"/>
</dbReference>
<protein>
    <recommendedName>
        <fullName evidence="4">ribonuclease Z</fullName>
        <ecNumber evidence="4">3.1.26.11</ecNumber>
    </recommendedName>
</protein>
<dbReference type="OrthoDB" id="527344at2759"/>
<dbReference type="PANTHER" id="PTHR12553">
    <property type="entry name" value="ZINC PHOSPHODIESTERASE ELAC PROTEIN 2"/>
    <property type="match status" value="1"/>
</dbReference>
<dbReference type="InterPro" id="IPR001279">
    <property type="entry name" value="Metallo-B-lactamas"/>
</dbReference>
<dbReference type="PANTHER" id="PTHR12553:SF49">
    <property type="entry name" value="ZINC PHOSPHODIESTERASE ELAC PROTEIN 2"/>
    <property type="match status" value="1"/>
</dbReference>
<feature type="domain" description="tRNase Z endonuclease" evidence="13">
    <location>
        <begin position="8"/>
        <end position="68"/>
    </location>
</feature>
<feature type="region of interest" description="Disordered" evidence="11">
    <location>
        <begin position="84"/>
        <end position="113"/>
    </location>
</feature>
<dbReference type="SUPFAM" id="SSF56281">
    <property type="entry name" value="Metallo-hydrolase/oxidoreductase"/>
    <property type="match status" value="1"/>
</dbReference>
<dbReference type="GO" id="GO:1990180">
    <property type="term" value="P:mitochondrial tRNA 3'-end processing"/>
    <property type="evidence" value="ECO:0007669"/>
    <property type="project" value="TreeGrafter"/>
</dbReference>
<feature type="compositionally biased region" description="Basic and acidic residues" evidence="11">
    <location>
        <begin position="137"/>
        <end position="147"/>
    </location>
</feature>
<evidence type="ECO:0000313" key="15">
    <source>
        <dbReference type="EMBL" id="QUC19255.1"/>
    </source>
</evidence>
<dbReference type="Gene3D" id="3.60.15.10">
    <property type="entry name" value="Ribonuclease Z/Hydroxyacylglutathione hydrolase-like"/>
    <property type="match status" value="2"/>
</dbReference>
<evidence type="ECO:0000256" key="2">
    <source>
        <dbReference type="ARBA" id="ARBA00001947"/>
    </source>
</evidence>
<evidence type="ECO:0000256" key="3">
    <source>
        <dbReference type="ARBA" id="ARBA00007823"/>
    </source>
</evidence>